<dbReference type="InterPro" id="IPR011990">
    <property type="entry name" value="TPR-like_helical_dom_sf"/>
</dbReference>
<dbReference type="AlphaFoldDB" id="A0A7W9M4X2"/>
<dbReference type="Gene3D" id="3.40.50.300">
    <property type="entry name" value="P-loop containing nucleotide triphosphate hydrolases"/>
    <property type="match status" value="1"/>
</dbReference>
<gene>
    <name evidence="1" type="ORF">F4560_007172</name>
</gene>
<name>A0A7W9M4X2_9PSEU</name>
<organism evidence="1 2">
    <name type="scientific">Saccharothrix ecbatanensis</name>
    <dbReference type="NCBI Taxonomy" id="1105145"/>
    <lineage>
        <taxon>Bacteria</taxon>
        <taxon>Bacillati</taxon>
        <taxon>Actinomycetota</taxon>
        <taxon>Actinomycetes</taxon>
        <taxon>Pseudonocardiales</taxon>
        <taxon>Pseudonocardiaceae</taxon>
        <taxon>Saccharothrix</taxon>
    </lineage>
</organism>
<dbReference type="EMBL" id="JACHMO010000001">
    <property type="protein sequence ID" value="MBB5807404.1"/>
    <property type="molecule type" value="Genomic_DNA"/>
</dbReference>
<accession>A0A7W9M4X2</accession>
<sequence>MASVVNSWINGPNIQIGSAGGDVTIALERADYRLDWLSPMPRGTWVPRHQRTPGYLLDARRETVPYRPRPDVQQRLEEWLDDPDAPMSVLLVHGPGGLGKTRLANAFAGFAHQRGWGVARALDQRASTPAGMAGSAPGHVLVVVDYAERWHPDALVAMISALPTDFAGSTLRVLVLARSPSAWPQLTTQLDRVPTDLPEPMELGHLTSDPREREQAFRDAADAFRRALALPPGPTAPIDLADDAYGSALTLHMAALAAVCADRDEQPRPGLAELSGYLLSHERRFWPVDDYNRINAAVFVATLFGPVSDLETARELLERAHIATGAEANEAVVRHDRLYPSGNGPTTLEPLRPDLLGEDFVAAHLAADRHAAELLSNLLAQEQPALARQALVVLAATADRHEHVRPVLWGLLDEHRSLVVEAALPVFEVLIAHAPFETCWAVFGGLPEFHIAHLYSGLALAEHLVDALPATPPDWRRAYMLNHLSKRRADLLLVEPALAAARESTEVYEVLVEHDPRHLPDYAGSLSNLGGYLAQTGDDAGAVEPSRRAVEIFRELADIEPAHAINLAESLTNLSNRLCSDNNWTDAHEPAREAVELLRGLVEHDRRLLPRLAGACTNLGIQLAQAGDKPGALEAAREAIAIRSELVSAEPAVHMADYAKDCIVLAWGQALDNGAASASLPEAWRAAHTALHAYRVLAEVSEHAFAGQLLSALSTAADVLRAAAMSSDRGTVLATLDELLPDHHR</sequence>
<comment type="caution">
    <text evidence="1">The sequence shown here is derived from an EMBL/GenBank/DDBJ whole genome shotgun (WGS) entry which is preliminary data.</text>
</comment>
<dbReference type="Proteomes" id="UP000552097">
    <property type="component" value="Unassembled WGS sequence"/>
</dbReference>
<reference evidence="1 2" key="1">
    <citation type="submission" date="2020-08" db="EMBL/GenBank/DDBJ databases">
        <title>Sequencing the genomes of 1000 actinobacteria strains.</title>
        <authorList>
            <person name="Klenk H.-P."/>
        </authorList>
    </citation>
    <scope>NUCLEOTIDE SEQUENCE [LARGE SCALE GENOMIC DNA]</scope>
    <source>
        <strain evidence="1 2">DSM 45486</strain>
    </source>
</reference>
<evidence type="ECO:0000313" key="1">
    <source>
        <dbReference type="EMBL" id="MBB5807404.1"/>
    </source>
</evidence>
<dbReference type="SUPFAM" id="SSF52540">
    <property type="entry name" value="P-loop containing nucleoside triphosphate hydrolases"/>
    <property type="match status" value="1"/>
</dbReference>
<evidence type="ECO:0000313" key="2">
    <source>
        <dbReference type="Proteomes" id="UP000552097"/>
    </source>
</evidence>
<protein>
    <submittedName>
        <fullName evidence="1">Tetratricopeptide (TPR) repeat protein</fullName>
    </submittedName>
</protein>
<proteinExistence type="predicted"/>
<dbReference type="Pfam" id="PF13374">
    <property type="entry name" value="TPR_10"/>
    <property type="match status" value="3"/>
</dbReference>
<keyword evidence="2" id="KW-1185">Reference proteome</keyword>
<dbReference type="Gene3D" id="1.25.40.10">
    <property type="entry name" value="Tetratricopeptide repeat domain"/>
    <property type="match status" value="2"/>
</dbReference>
<dbReference type="InterPro" id="IPR027417">
    <property type="entry name" value="P-loop_NTPase"/>
</dbReference>
<dbReference type="RefSeq" id="WP_184927467.1">
    <property type="nucleotide sequence ID" value="NZ_JACHMO010000001.1"/>
</dbReference>
<dbReference type="SUPFAM" id="SSF48452">
    <property type="entry name" value="TPR-like"/>
    <property type="match status" value="1"/>
</dbReference>